<evidence type="ECO:0000313" key="3">
    <source>
        <dbReference type="Proteomes" id="UP000660262"/>
    </source>
</evidence>
<reference evidence="2" key="1">
    <citation type="submission" date="2020-10" db="EMBL/GenBank/DDBJ databases">
        <title>Unveiling of a novel bifunctional photoreceptor, Dualchrome1, isolated from a cosmopolitan green alga.</title>
        <authorList>
            <person name="Suzuki S."/>
            <person name="Kawachi M."/>
        </authorList>
    </citation>
    <scope>NUCLEOTIDE SEQUENCE</scope>
    <source>
        <strain evidence="2">NIES 2893</strain>
    </source>
</reference>
<keyword evidence="3" id="KW-1185">Reference proteome</keyword>
<dbReference type="Gene3D" id="2.60.40.10">
    <property type="entry name" value="Immunoglobulins"/>
    <property type="match status" value="1"/>
</dbReference>
<keyword evidence="1" id="KW-0732">Signal</keyword>
<gene>
    <name evidence="2" type="ORF">PPROV_000515900</name>
</gene>
<accession>A0A830HH28</accession>
<dbReference type="EMBL" id="BNJQ01000013">
    <property type="protein sequence ID" value="GHP06414.1"/>
    <property type="molecule type" value="Genomic_DNA"/>
</dbReference>
<protein>
    <recommendedName>
        <fullName evidence="4">IPT/TIG domain-containing protein</fullName>
    </recommendedName>
</protein>
<comment type="caution">
    <text evidence="2">The sequence shown here is derived from an EMBL/GenBank/DDBJ whole genome shotgun (WGS) entry which is preliminary data.</text>
</comment>
<name>A0A830HH28_9CHLO</name>
<evidence type="ECO:0000313" key="2">
    <source>
        <dbReference type="EMBL" id="GHP06414.1"/>
    </source>
</evidence>
<dbReference type="Proteomes" id="UP000660262">
    <property type="component" value="Unassembled WGS sequence"/>
</dbReference>
<dbReference type="OrthoDB" id="10625743at2759"/>
<organism evidence="2 3">
    <name type="scientific">Pycnococcus provasolii</name>
    <dbReference type="NCBI Taxonomy" id="41880"/>
    <lineage>
        <taxon>Eukaryota</taxon>
        <taxon>Viridiplantae</taxon>
        <taxon>Chlorophyta</taxon>
        <taxon>Pseudoscourfieldiophyceae</taxon>
        <taxon>Pseudoscourfieldiales</taxon>
        <taxon>Pycnococcaceae</taxon>
        <taxon>Pycnococcus</taxon>
    </lineage>
</organism>
<dbReference type="InterPro" id="IPR013783">
    <property type="entry name" value="Ig-like_fold"/>
</dbReference>
<proteinExistence type="predicted"/>
<feature type="signal peptide" evidence="1">
    <location>
        <begin position="1"/>
        <end position="24"/>
    </location>
</feature>
<sequence length="170" mass="16881">MGRSGSLVAASCMLLLSQASGASAASRASSRGGAAAQAAMQAQAAASATAGDFSFSIEPRQGPSTGGTLVTFSISGGVFASGTFQCQFGERVVPAQSFFLSPARAGGIGASAGDAQSSGGQPSVLCAAPAGPMRTSVTTRLSLDGRRFASGPRFYYHDASATTNNNNNNQ</sequence>
<dbReference type="AlphaFoldDB" id="A0A830HH28"/>
<evidence type="ECO:0000256" key="1">
    <source>
        <dbReference type="SAM" id="SignalP"/>
    </source>
</evidence>
<evidence type="ECO:0008006" key="4">
    <source>
        <dbReference type="Google" id="ProtNLM"/>
    </source>
</evidence>
<feature type="chain" id="PRO_5032572749" description="IPT/TIG domain-containing protein" evidence="1">
    <location>
        <begin position="25"/>
        <end position="170"/>
    </location>
</feature>